<dbReference type="GO" id="GO:0006032">
    <property type="term" value="P:chitin catabolic process"/>
    <property type="evidence" value="ECO:0007669"/>
    <property type="project" value="UniProtKB-KW"/>
</dbReference>
<evidence type="ECO:0000256" key="5">
    <source>
        <dbReference type="ARBA" id="ARBA00022729"/>
    </source>
</evidence>
<evidence type="ECO:0000256" key="7">
    <source>
        <dbReference type="ARBA" id="ARBA00023024"/>
    </source>
</evidence>
<dbReference type="CDD" id="cd02872">
    <property type="entry name" value="GH18_chitolectin_chitotriosidase"/>
    <property type="match status" value="1"/>
</dbReference>
<evidence type="ECO:0000256" key="2">
    <source>
        <dbReference type="ARBA" id="ARBA00009121"/>
    </source>
</evidence>
<evidence type="ECO:0000256" key="13">
    <source>
        <dbReference type="SAM" id="SignalP"/>
    </source>
</evidence>
<evidence type="ECO:0000256" key="3">
    <source>
        <dbReference type="ARBA" id="ARBA00012729"/>
    </source>
</evidence>
<dbReference type="SMART" id="SM00636">
    <property type="entry name" value="Glyco_18"/>
    <property type="match status" value="1"/>
</dbReference>
<feature type="domain" description="GH18" evidence="14">
    <location>
        <begin position="20"/>
        <end position="387"/>
    </location>
</feature>
<organism evidence="15 16">
    <name type="scientific">Fopius arisanus</name>
    <dbReference type="NCBI Taxonomy" id="64838"/>
    <lineage>
        <taxon>Eukaryota</taxon>
        <taxon>Metazoa</taxon>
        <taxon>Ecdysozoa</taxon>
        <taxon>Arthropoda</taxon>
        <taxon>Hexapoda</taxon>
        <taxon>Insecta</taxon>
        <taxon>Pterygota</taxon>
        <taxon>Neoptera</taxon>
        <taxon>Endopterygota</taxon>
        <taxon>Hymenoptera</taxon>
        <taxon>Apocrita</taxon>
        <taxon>Ichneumonoidea</taxon>
        <taxon>Braconidae</taxon>
        <taxon>Opiinae</taxon>
        <taxon>Fopius</taxon>
    </lineage>
</organism>
<dbReference type="SUPFAM" id="SSF51445">
    <property type="entry name" value="(Trans)glycosidases"/>
    <property type="match status" value="1"/>
</dbReference>
<dbReference type="Pfam" id="PF00704">
    <property type="entry name" value="Glyco_hydro_18"/>
    <property type="match status" value="1"/>
</dbReference>
<protein>
    <recommendedName>
        <fullName evidence="3">chitinase</fullName>
        <ecNumber evidence="3">3.2.1.14</ecNumber>
    </recommendedName>
</protein>
<dbReference type="RefSeq" id="XP_011310400.1">
    <property type="nucleotide sequence ID" value="XM_011312098.1"/>
</dbReference>
<evidence type="ECO:0000256" key="12">
    <source>
        <dbReference type="RuleBase" id="RU000489"/>
    </source>
</evidence>
<dbReference type="InterPro" id="IPR001223">
    <property type="entry name" value="Glyco_hydro18_cat"/>
</dbReference>
<evidence type="ECO:0000256" key="9">
    <source>
        <dbReference type="ARBA" id="ARBA00023277"/>
    </source>
</evidence>
<dbReference type="GO" id="GO:0000272">
    <property type="term" value="P:polysaccharide catabolic process"/>
    <property type="evidence" value="ECO:0007669"/>
    <property type="project" value="UniProtKB-KW"/>
</dbReference>
<dbReference type="InterPro" id="IPR001579">
    <property type="entry name" value="Glyco_hydro_18_chit_AS"/>
</dbReference>
<keyword evidence="10 12" id="KW-0326">Glycosidase</keyword>
<dbReference type="InterPro" id="IPR029070">
    <property type="entry name" value="Chitinase_insertion_sf"/>
</dbReference>
<dbReference type="AlphaFoldDB" id="A0A9R1TJ78"/>
<dbReference type="InterPro" id="IPR017853">
    <property type="entry name" value="GH"/>
</dbReference>
<keyword evidence="9" id="KW-0119">Carbohydrate metabolism</keyword>
<comment type="similarity">
    <text evidence="2">Belongs to the glycosyl hydrolase 18 family. Chitinase class II subfamily.</text>
</comment>
<evidence type="ECO:0000256" key="11">
    <source>
        <dbReference type="ARBA" id="ARBA00023326"/>
    </source>
</evidence>
<keyword evidence="4" id="KW-0147">Chitin-binding</keyword>
<dbReference type="OrthoDB" id="73875at2759"/>
<dbReference type="FunFam" id="3.10.50.10:FF:000004">
    <property type="entry name" value="Chitinase 5"/>
    <property type="match status" value="1"/>
</dbReference>
<keyword evidence="6 12" id="KW-0378">Hydrolase</keyword>
<dbReference type="GeneID" id="105270876"/>
<evidence type="ECO:0000256" key="8">
    <source>
        <dbReference type="ARBA" id="ARBA00023157"/>
    </source>
</evidence>
<name>A0A9R1TJ78_9HYME</name>
<dbReference type="PROSITE" id="PS01095">
    <property type="entry name" value="GH18_1"/>
    <property type="match status" value="1"/>
</dbReference>
<feature type="chain" id="PRO_5040376034" description="chitinase" evidence="13">
    <location>
        <begin position="19"/>
        <end position="429"/>
    </location>
</feature>
<keyword evidence="8" id="KW-1015">Disulfide bond</keyword>
<evidence type="ECO:0000256" key="10">
    <source>
        <dbReference type="ARBA" id="ARBA00023295"/>
    </source>
</evidence>
<evidence type="ECO:0000313" key="15">
    <source>
        <dbReference type="Proteomes" id="UP000694866"/>
    </source>
</evidence>
<dbReference type="GO" id="GO:0005576">
    <property type="term" value="C:extracellular region"/>
    <property type="evidence" value="ECO:0007669"/>
    <property type="project" value="TreeGrafter"/>
</dbReference>
<dbReference type="Gene3D" id="3.20.20.80">
    <property type="entry name" value="Glycosidases"/>
    <property type="match status" value="1"/>
</dbReference>
<evidence type="ECO:0000256" key="4">
    <source>
        <dbReference type="ARBA" id="ARBA00022669"/>
    </source>
</evidence>
<accession>A0A9R1TJ78</accession>
<keyword evidence="7" id="KW-0146">Chitin degradation</keyword>
<dbReference type="Gene3D" id="3.10.50.10">
    <property type="match status" value="1"/>
</dbReference>
<gene>
    <name evidence="16" type="primary">LOC105270876</name>
</gene>
<dbReference type="Proteomes" id="UP000694866">
    <property type="component" value="Unplaced"/>
</dbReference>
<reference evidence="16" key="1">
    <citation type="submission" date="2025-08" db="UniProtKB">
        <authorList>
            <consortium name="RefSeq"/>
        </authorList>
    </citation>
    <scope>IDENTIFICATION</scope>
    <source>
        <strain evidence="16">USDA-PBARC FA_bdor</strain>
        <tissue evidence="16">Whole organism</tissue>
    </source>
</reference>
<dbReference type="PROSITE" id="PS51910">
    <property type="entry name" value="GH18_2"/>
    <property type="match status" value="1"/>
</dbReference>
<keyword evidence="11" id="KW-0624">Polysaccharide degradation</keyword>
<evidence type="ECO:0000313" key="16">
    <source>
        <dbReference type="RefSeq" id="XP_011310400.1"/>
    </source>
</evidence>
<dbReference type="InterPro" id="IPR050314">
    <property type="entry name" value="Glycosyl_Hydrlase_18"/>
</dbReference>
<evidence type="ECO:0000256" key="1">
    <source>
        <dbReference type="ARBA" id="ARBA00000822"/>
    </source>
</evidence>
<keyword evidence="5 13" id="KW-0732">Signal</keyword>
<dbReference type="EC" id="3.2.1.14" evidence="3"/>
<dbReference type="PANTHER" id="PTHR11177">
    <property type="entry name" value="CHITINASE"/>
    <property type="match status" value="1"/>
</dbReference>
<dbReference type="GO" id="GO:0008061">
    <property type="term" value="F:chitin binding"/>
    <property type="evidence" value="ECO:0007669"/>
    <property type="project" value="UniProtKB-KW"/>
</dbReference>
<feature type="signal peptide" evidence="13">
    <location>
        <begin position="1"/>
        <end position="18"/>
    </location>
</feature>
<comment type="catalytic activity">
    <reaction evidence="1">
        <text>Random endo-hydrolysis of N-acetyl-beta-D-glucosaminide (1-&gt;4)-beta-linkages in chitin and chitodextrins.</text>
        <dbReference type="EC" id="3.2.1.14"/>
    </reaction>
</comment>
<evidence type="ECO:0000259" key="14">
    <source>
        <dbReference type="PROSITE" id="PS51910"/>
    </source>
</evidence>
<keyword evidence="15" id="KW-1185">Reference proteome</keyword>
<dbReference type="GO" id="GO:0008843">
    <property type="term" value="F:endochitinase activity"/>
    <property type="evidence" value="ECO:0007669"/>
    <property type="project" value="UniProtKB-EC"/>
</dbReference>
<evidence type="ECO:0000256" key="6">
    <source>
        <dbReference type="ARBA" id="ARBA00022801"/>
    </source>
</evidence>
<dbReference type="KEGG" id="fas:105270876"/>
<proteinExistence type="inferred from homology"/>
<dbReference type="SUPFAM" id="SSF54556">
    <property type="entry name" value="Chitinase insertion domain"/>
    <property type="match status" value="1"/>
</dbReference>
<dbReference type="PANTHER" id="PTHR11177:SF360">
    <property type="entry name" value="CHITINASE 4-RELATED"/>
    <property type="match status" value="1"/>
</dbReference>
<dbReference type="InterPro" id="IPR011583">
    <property type="entry name" value="Chitinase_II/V-like_cat"/>
</dbReference>
<sequence>MRIIFLALGCLAVVDASAEKVVVCYFGSWSVYRQGNGKFQIEDIDPFLCTHLIYSFVGLKGDRINITDPWQDLPDSGGKNGFGRFNDLRKKNQLLKTLIAIGGANDKSVKYSIMASDWVSRERFADNVVKFVKKWGFDGFDVDWEYPGQNGGALADRENYTELLKILRSRFDKEGLILSAAVAAAEVSASKSYNILEICKYLDFVNIMAYDLHGSWESVTGINAPLRAASSDTAQNKKLTVEAAVKYWLEQGAPRDKLVLGMPLYGRTFTLTNSSDNGVGAPALRAGNAGPYTLEPGLLGYNEICERQSQGNWTVIYDEAYHAPYAWKGSQWVGYDDIKSIRKKAELVKELDLRGAMVWSIETDDFTGSCGHKYPLLKTINSVITIMKPPPSQSSGENSSSPVSCNGGFSNMHHSNLIVLLVTTFSLYQ</sequence>